<accession>A0A2N5S3E7</accession>
<reference evidence="2 4" key="1">
    <citation type="submission" date="2017-11" db="EMBL/GenBank/DDBJ databases">
        <title>De novo assembly and phasing of dikaryotic genomes from two isolates of Puccinia coronata f. sp. avenae, the causal agent of oat crown rust.</title>
        <authorList>
            <person name="Miller M.E."/>
            <person name="Zhang Y."/>
            <person name="Omidvar V."/>
            <person name="Sperschneider J."/>
            <person name="Schwessinger B."/>
            <person name="Raley C."/>
            <person name="Palmer J.M."/>
            <person name="Garnica D."/>
            <person name="Upadhyaya N."/>
            <person name="Rathjen J."/>
            <person name="Taylor J.M."/>
            <person name="Park R.F."/>
            <person name="Dodds P.N."/>
            <person name="Hirsch C.D."/>
            <person name="Kianian S.F."/>
            <person name="Figueroa M."/>
        </authorList>
    </citation>
    <scope>NUCLEOTIDE SEQUENCE [LARGE SCALE GENOMIC DNA]</scope>
    <source>
        <strain evidence="2">12SD80</strain>
    </source>
</reference>
<evidence type="ECO:0000313" key="4">
    <source>
        <dbReference type="Proteomes" id="UP000235392"/>
    </source>
</evidence>
<feature type="region of interest" description="Disordered" evidence="1">
    <location>
        <begin position="19"/>
        <end position="55"/>
    </location>
</feature>
<dbReference type="EMBL" id="PGCI01000363">
    <property type="protein sequence ID" value="PLW28491.1"/>
    <property type="molecule type" value="Genomic_DNA"/>
</dbReference>
<protein>
    <submittedName>
        <fullName evidence="2">Uncharacterized protein</fullName>
    </submittedName>
</protein>
<gene>
    <name evidence="3" type="ORF">PCASD_17474</name>
    <name evidence="2" type="ORF">PCASD_23451</name>
</gene>
<organism evidence="2 4">
    <name type="scientific">Puccinia coronata f. sp. avenae</name>
    <dbReference type="NCBI Taxonomy" id="200324"/>
    <lineage>
        <taxon>Eukaryota</taxon>
        <taxon>Fungi</taxon>
        <taxon>Dikarya</taxon>
        <taxon>Basidiomycota</taxon>
        <taxon>Pucciniomycotina</taxon>
        <taxon>Pucciniomycetes</taxon>
        <taxon>Pucciniales</taxon>
        <taxon>Pucciniaceae</taxon>
        <taxon>Puccinia</taxon>
    </lineage>
</organism>
<dbReference type="EMBL" id="PGCI01001107">
    <property type="protein sequence ID" value="PLW07759.1"/>
    <property type="molecule type" value="Genomic_DNA"/>
</dbReference>
<proteinExistence type="predicted"/>
<dbReference type="Proteomes" id="UP000235392">
    <property type="component" value="Unassembled WGS sequence"/>
</dbReference>
<evidence type="ECO:0000256" key="1">
    <source>
        <dbReference type="SAM" id="MobiDB-lite"/>
    </source>
</evidence>
<sequence>MPARAAAIAMAMCHMNQPLIQNRPESVHKKNREKRSLPPPESKITEDKSMFGRASYHGPGRAAPIEVSKAWYIVREPARFLPIRCLLAKRFVSEY</sequence>
<name>A0A2N5S3E7_9BASI</name>
<dbReference type="AlphaFoldDB" id="A0A2N5S3E7"/>
<evidence type="ECO:0000313" key="2">
    <source>
        <dbReference type="EMBL" id="PLW07759.1"/>
    </source>
</evidence>
<comment type="caution">
    <text evidence="2">The sequence shown here is derived from an EMBL/GenBank/DDBJ whole genome shotgun (WGS) entry which is preliminary data.</text>
</comment>
<evidence type="ECO:0000313" key="3">
    <source>
        <dbReference type="EMBL" id="PLW28491.1"/>
    </source>
</evidence>